<evidence type="ECO:0000256" key="13">
    <source>
        <dbReference type="ARBA" id="ARBA00023136"/>
    </source>
</evidence>
<dbReference type="SUPFAM" id="SSF56601">
    <property type="entry name" value="beta-lactamase/transpeptidase-like"/>
    <property type="match status" value="1"/>
</dbReference>
<dbReference type="Gene3D" id="1.10.3810.10">
    <property type="entry name" value="Biosynthetic peptidoglycan transglycosylase-like"/>
    <property type="match status" value="1"/>
</dbReference>
<comment type="catalytic activity">
    <reaction evidence="17">
        <text>[GlcNAc-(1-&gt;4)-Mur2Ac(oyl-L-Ala-gamma-D-Glu-L-Lys-D-Ala-D-Ala)](n)-di-trans,octa-cis-undecaprenyl diphosphate + beta-D-GlcNAc-(1-&gt;4)-Mur2Ac(oyl-L-Ala-gamma-D-Glu-L-Lys-D-Ala-D-Ala)-di-trans,octa-cis-undecaprenyl diphosphate = [GlcNAc-(1-&gt;4)-Mur2Ac(oyl-L-Ala-gamma-D-Glu-L-Lys-D-Ala-D-Ala)](n+1)-di-trans,octa-cis-undecaprenyl diphosphate + di-trans,octa-cis-undecaprenyl diphosphate + H(+)</text>
        <dbReference type="Rhea" id="RHEA:23708"/>
        <dbReference type="Rhea" id="RHEA-COMP:9602"/>
        <dbReference type="Rhea" id="RHEA-COMP:9603"/>
        <dbReference type="ChEBI" id="CHEBI:15378"/>
        <dbReference type="ChEBI" id="CHEBI:58405"/>
        <dbReference type="ChEBI" id="CHEBI:60033"/>
        <dbReference type="ChEBI" id="CHEBI:78435"/>
        <dbReference type="EC" id="2.4.99.28"/>
    </reaction>
</comment>
<feature type="region of interest" description="Disordered" evidence="18">
    <location>
        <begin position="819"/>
        <end position="841"/>
    </location>
</feature>
<dbReference type="GO" id="GO:0005886">
    <property type="term" value="C:plasma membrane"/>
    <property type="evidence" value="ECO:0007669"/>
    <property type="project" value="UniProtKB-SubCell"/>
</dbReference>
<evidence type="ECO:0000259" key="21">
    <source>
        <dbReference type="Pfam" id="PF00912"/>
    </source>
</evidence>
<keyword evidence="12" id="KW-0573">Peptidoglycan synthesis</keyword>
<dbReference type="GO" id="GO:0008955">
    <property type="term" value="F:peptidoglycan glycosyltransferase activity"/>
    <property type="evidence" value="ECO:0007669"/>
    <property type="project" value="UniProtKB-EC"/>
</dbReference>
<dbReference type="Proteomes" id="UP000236454">
    <property type="component" value="Unassembled WGS sequence"/>
</dbReference>
<feature type="domain" description="Penicillin-binding protein transpeptidase" evidence="20">
    <location>
        <begin position="502"/>
        <end position="756"/>
    </location>
</feature>
<dbReference type="InterPro" id="IPR023346">
    <property type="entry name" value="Lysozyme-like_dom_sf"/>
</dbReference>
<dbReference type="GO" id="GO:0009252">
    <property type="term" value="P:peptidoglycan biosynthetic process"/>
    <property type="evidence" value="ECO:0007669"/>
    <property type="project" value="UniProtKB-KW"/>
</dbReference>
<keyword evidence="14" id="KW-0511">Multifunctional enzyme</keyword>
<evidence type="ECO:0000256" key="3">
    <source>
        <dbReference type="ARBA" id="ARBA00007090"/>
    </source>
</evidence>
<evidence type="ECO:0000256" key="4">
    <source>
        <dbReference type="ARBA" id="ARBA00007739"/>
    </source>
</evidence>
<comment type="pathway">
    <text evidence="2">Cell wall biogenesis; peptidoglycan biosynthesis.</text>
</comment>
<evidence type="ECO:0000256" key="15">
    <source>
        <dbReference type="ARBA" id="ARBA00023316"/>
    </source>
</evidence>
<dbReference type="Gene3D" id="3.40.710.10">
    <property type="entry name" value="DD-peptidase/beta-lactamase superfamily"/>
    <property type="match status" value="1"/>
</dbReference>
<dbReference type="InterPro" id="IPR001460">
    <property type="entry name" value="PCN-bd_Tpept"/>
</dbReference>
<evidence type="ECO:0000313" key="23">
    <source>
        <dbReference type="Proteomes" id="UP000236454"/>
    </source>
</evidence>
<comment type="subcellular location">
    <subcellularLocation>
        <location evidence="1">Cell membrane</location>
    </subcellularLocation>
</comment>
<comment type="similarity">
    <text evidence="4">In the N-terminal section; belongs to the glycosyltransferase 51 family.</text>
</comment>
<dbReference type="InterPro" id="IPR036950">
    <property type="entry name" value="PBP_transglycosylase"/>
</dbReference>
<keyword evidence="11" id="KW-0133">Cell shape</keyword>
<dbReference type="EMBL" id="FPAS01000002">
    <property type="protein sequence ID" value="SFT64216.1"/>
    <property type="molecule type" value="Genomic_DNA"/>
</dbReference>
<name>A0A1I6ZNC4_9FLAO</name>
<dbReference type="PANTHER" id="PTHR32282">
    <property type="entry name" value="BINDING PROTEIN TRANSPEPTIDASE, PUTATIVE-RELATED"/>
    <property type="match status" value="1"/>
</dbReference>
<dbReference type="GO" id="GO:0006508">
    <property type="term" value="P:proteolysis"/>
    <property type="evidence" value="ECO:0007669"/>
    <property type="project" value="UniProtKB-KW"/>
</dbReference>
<feature type="domain" description="Glycosyl transferase family 51" evidence="21">
    <location>
        <begin position="78"/>
        <end position="249"/>
    </location>
</feature>
<evidence type="ECO:0000256" key="12">
    <source>
        <dbReference type="ARBA" id="ARBA00022984"/>
    </source>
</evidence>
<comment type="catalytic activity">
    <reaction evidence="16">
        <text>Preferential cleavage: (Ac)2-L-Lys-D-Ala-|-D-Ala. Also transpeptidation of peptidyl-alanyl moieties that are N-acyl substituents of D-alanine.</text>
        <dbReference type="EC" id="3.4.16.4"/>
    </reaction>
</comment>
<evidence type="ECO:0000256" key="6">
    <source>
        <dbReference type="ARBA" id="ARBA00022645"/>
    </source>
</evidence>
<accession>A0A1I6ZNC4</accession>
<evidence type="ECO:0000256" key="2">
    <source>
        <dbReference type="ARBA" id="ARBA00004752"/>
    </source>
</evidence>
<dbReference type="AlphaFoldDB" id="A0A1I6ZNC4"/>
<evidence type="ECO:0000256" key="9">
    <source>
        <dbReference type="ARBA" id="ARBA00022679"/>
    </source>
</evidence>
<dbReference type="GO" id="GO:0030288">
    <property type="term" value="C:outer membrane-bounded periplasmic space"/>
    <property type="evidence" value="ECO:0007669"/>
    <property type="project" value="TreeGrafter"/>
</dbReference>
<evidence type="ECO:0000256" key="14">
    <source>
        <dbReference type="ARBA" id="ARBA00023268"/>
    </source>
</evidence>
<dbReference type="GO" id="GO:0008658">
    <property type="term" value="F:penicillin binding"/>
    <property type="evidence" value="ECO:0007669"/>
    <property type="project" value="InterPro"/>
</dbReference>
<dbReference type="PANTHER" id="PTHR32282:SF11">
    <property type="entry name" value="PENICILLIN-BINDING PROTEIN 1B"/>
    <property type="match status" value="1"/>
</dbReference>
<evidence type="ECO:0000256" key="18">
    <source>
        <dbReference type="SAM" id="MobiDB-lite"/>
    </source>
</evidence>
<keyword evidence="8" id="KW-0328">Glycosyltransferase</keyword>
<keyword evidence="15" id="KW-0961">Cell wall biogenesis/degradation</keyword>
<feature type="transmembrane region" description="Helical" evidence="19">
    <location>
        <begin position="21"/>
        <end position="41"/>
    </location>
</feature>
<dbReference type="Pfam" id="PF00905">
    <property type="entry name" value="Transpeptidase"/>
    <property type="match status" value="1"/>
</dbReference>
<keyword evidence="5" id="KW-1003">Cell membrane</keyword>
<proteinExistence type="inferred from homology"/>
<evidence type="ECO:0000256" key="19">
    <source>
        <dbReference type="SAM" id="Phobius"/>
    </source>
</evidence>
<comment type="similarity">
    <text evidence="3">In the C-terminal section; belongs to the transpeptidase family.</text>
</comment>
<dbReference type="RefSeq" id="WP_090247775.1">
    <property type="nucleotide sequence ID" value="NZ_FPAS01000002.1"/>
</dbReference>
<keyword evidence="7" id="KW-0645">Protease</keyword>
<organism evidence="22 23">
    <name type="scientific">Lishizhenia tianjinensis</name>
    <dbReference type="NCBI Taxonomy" id="477690"/>
    <lineage>
        <taxon>Bacteria</taxon>
        <taxon>Pseudomonadati</taxon>
        <taxon>Bacteroidota</taxon>
        <taxon>Flavobacteriia</taxon>
        <taxon>Flavobacteriales</taxon>
        <taxon>Crocinitomicaceae</taxon>
        <taxon>Lishizhenia</taxon>
    </lineage>
</organism>
<dbReference type="InterPro" id="IPR012338">
    <property type="entry name" value="Beta-lactam/transpept-like"/>
</dbReference>
<evidence type="ECO:0000256" key="16">
    <source>
        <dbReference type="ARBA" id="ARBA00034000"/>
    </source>
</evidence>
<keyword evidence="13 19" id="KW-0472">Membrane</keyword>
<evidence type="ECO:0000256" key="5">
    <source>
        <dbReference type="ARBA" id="ARBA00022475"/>
    </source>
</evidence>
<evidence type="ECO:0000256" key="17">
    <source>
        <dbReference type="ARBA" id="ARBA00049902"/>
    </source>
</evidence>
<keyword evidence="6" id="KW-0121">Carboxypeptidase</keyword>
<gene>
    <name evidence="22" type="ORF">SAMN05216474_1502</name>
</gene>
<sequence>MAKAKKEKQSFTFKTKFFIYLIIWLGAMLPLLGILYLRYIVTDEEDLPSVAMLENPPELLATDILADDGETSLGKFWKINRTSVTYNEISPYVISALISTEDERYQDHSGIDAKAVGRALANMGQAGGASTISQQLAKLIFTLAQRDKERAAALLDDPEKESKREVSGLEGRLYEKVQENIIALRLEEKYTKEEIITMYLNQFDFLYNAVGIASASRVYFNCKPKDLTKEQAAMLVGMCKNPSFYNPHSFNVRNYVKRYANYNNIAEEDVTEDQARSLFVKDSLRAVNRRNTVLDLWRKNSEKGNEALTATIDSDEERDSLQNLNIVTDYQRVDHKEGIATYFRETLRKEVQDVLSAKDQEGNYVYAKPDGTPFNIYEDGLKIYTTINADLQKHAEYAVHKHLSETLQNEFTKNNKRTKHFPFSNRLTKDQIDNIVNSAMKRSERYKLLKSKGLSHGQIVKEFNEPTEMTVFSWKGDIDTIMSPLDSILYYKNFLQAGMISIQPQTGFVKAWVGGTDLNHFAYDHVKQGKRQVGSTIKPFVYSAAMRFGVVTKCSTFPDIAYCVDVNDQNNPDKLKSWCPGNSGADLTGKPITVGHGIANSMNNITVAVMSKMGGTAGPQAVAKLMEDLNITLRKEDVVPAMCLGVMDLSLFELVAAQATFVNKGIYNAPTILLRIEDRNGNTIYEAQPNSKEAMSEELAYATLSLMKGVVDRGTGASLRGTYRPWGGITYPTAGKTGTTQNNSDGWFMGLTPDLATGVWVGAEDRGVHFRSMQWGQGARMALPIYGYYMQKVYKDPKIKISKEDFEMPINYQNSVYNCSGENNNDGSGGTTNEDPDLDLF</sequence>
<protein>
    <submittedName>
        <fullName evidence="22">Penicillin-binding protein 1A</fullName>
    </submittedName>
</protein>
<evidence type="ECO:0000256" key="1">
    <source>
        <dbReference type="ARBA" id="ARBA00004236"/>
    </source>
</evidence>
<dbReference type="GO" id="GO:0009002">
    <property type="term" value="F:serine-type D-Ala-D-Ala carboxypeptidase activity"/>
    <property type="evidence" value="ECO:0007669"/>
    <property type="project" value="UniProtKB-EC"/>
</dbReference>
<keyword evidence="23" id="KW-1185">Reference proteome</keyword>
<evidence type="ECO:0000256" key="7">
    <source>
        <dbReference type="ARBA" id="ARBA00022670"/>
    </source>
</evidence>
<evidence type="ECO:0000256" key="10">
    <source>
        <dbReference type="ARBA" id="ARBA00022801"/>
    </source>
</evidence>
<dbReference type="GO" id="GO:0071555">
    <property type="term" value="P:cell wall organization"/>
    <property type="evidence" value="ECO:0007669"/>
    <property type="project" value="UniProtKB-KW"/>
</dbReference>
<keyword evidence="19" id="KW-1133">Transmembrane helix</keyword>
<keyword evidence="19" id="KW-0812">Transmembrane</keyword>
<evidence type="ECO:0000313" key="22">
    <source>
        <dbReference type="EMBL" id="SFT64216.1"/>
    </source>
</evidence>
<dbReference type="InterPro" id="IPR001264">
    <property type="entry name" value="Glyco_trans_51"/>
</dbReference>
<reference evidence="22 23" key="1">
    <citation type="submission" date="2016-10" db="EMBL/GenBank/DDBJ databases">
        <authorList>
            <person name="de Groot N.N."/>
        </authorList>
    </citation>
    <scope>NUCLEOTIDE SEQUENCE [LARGE SCALE GENOMIC DNA]</scope>
    <source>
        <strain evidence="22 23">CGMCC 1.7005</strain>
    </source>
</reference>
<keyword evidence="10" id="KW-0378">Hydrolase</keyword>
<dbReference type="Pfam" id="PF00912">
    <property type="entry name" value="Transgly"/>
    <property type="match status" value="1"/>
</dbReference>
<evidence type="ECO:0000256" key="8">
    <source>
        <dbReference type="ARBA" id="ARBA00022676"/>
    </source>
</evidence>
<dbReference type="SUPFAM" id="SSF53955">
    <property type="entry name" value="Lysozyme-like"/>
    <property type="match status" value="1"/>
</dbReference>
<dbReference type="STRING" id="477690.SAMN05216474_1502"/>
<keyword evidence="9" id="KW-0808">Transferase</keyword>
<dbReference type="OrthoDB" id="9766909at2"/>
<evidence type="ECO:0000259" key="20">
    <source>
        <dbReference type="Pfam" id="PF00905"/>
    </source>
</evidence>
<dbReference type="InterPro" id="IPR050396">
    <property type="entry name" value="Glycosyltr_51/Transpeptidase"/>
</dbReference>
<evidence type="ECO:0000256" key="11">
    <source>
        <dbReference type="ARBA" id="ARBA00022960"/>
    </source>
</evidence>
<dbReference type="GO" id="GO:0008360">
    <property type="term" value="P:regulation of cell shape"/>
    <property type="evidence" value="ECO:0007669"/>
    <property type="project" value="UniProtKB-KW"/>
</dbReference>